<comment type="caution">
    <text evidence="2">The sequence shown here is derived from an EMBL/GenBank/DDBJ whole genome shotgun (WGS) entry which is preliminary data.</text>
</comment>
<dbReference type="RefSeq" id="WP_345717522.1">
    <property type="nucleotide sequence ID" value="NZ_BAABFP010000007.1"/>
</dbReference>
<dbReference type="Proteomes" id="UP001596189">
    <property type="component" value="Unassembled WGS sequence"/>
</dbReference>
<evidence type="ECO:0000259" key="1">
    <source>
        <dbReference type="PROSITE" id="PS51186"/>
    </source>
</evidence>
<feature type="domain" description="N-acetyltransferase" evidence="1">
    <location>
        <begin position="7"/>
        <end position="171"/>
    </location>
</feature>
<evidence type="ECO:0000313" key="3">
    <source>
        <dbReference type="Proteomes" id="UP001596189"/>
    </source>
</evidence>
<dbReference type="EMBL" id="JBHSRD010000008">
    <property type="protein sequence ID" value="MFC6008992.1"/>
    <property type="molecule type" value="Genomic_DNA"/>
</dbReference>
<name>A0ABW1JJD9_9ACTN</name>
<keyword evidence="3" id="KW-1185">Reference proteome</keyword>
<proteinExistence type="predicted"/>
<dbReference type="SUPFAM" id="SSF55729">
    <property type="entry name" value="Acyl-CoA N-acyltransferases (Nat)"/>
    <property type="match status" value="1"/>
</dbReference>
<organism evidence="2 3">
    <name type="scientific">Angustibacter luteus</name>
    <dbReference type="NCBI Taxonomy" id="658456"/>
    <lineage>
        <taxon>Bacteria</taxon>
        <taxon>Bacillati</taxon>
        <taxon>Actinomycetota</taxon>
        <taxon>Actinomycetes</taxon>
        <taxon>Kineosporiales</taxon>
        <taxon>Kineosporiaceae</taxon>
    </lineage>
</organism>
<accession>A0ABW1JJD9</accession>
<reference evidence="3" key="1">
    <citation type="journal article" date="2019" name="Int. J. Syst. Evol. Microbiol.">
        <title>The Global Catalogue of Microorganisms (GCM) 10K type strain sequencing project: providing services to taxonomists for standard genome sequencing and annotation.</title>
        <authorList>
            <consortium name="The Broad Institute Genomics Platform"/>
            <consortium name="The Broad Institute Genome Sequencing Center for Infectious Disease"/>
            <person name="Wu L."/>
            <person name="Ma J."/>
        </authorList>
    </citation>
    <scope>NUCLEOTIDE SEQUENCE [LARGE SCALE GENOMIC DNA]</scope>
    <source>
        <strain evidence="3">KACC 14249</strain>
    </source>
</reference>
<protein>
    <submittedName>
        <fullName evidence="2">GNAT family N-acetyltransferase</fullName>
    </submittedName>
</protein>
<dbReference type="InterPro" id="IPR016181">
    <property type="entry name" value="Acyl_CoA_acyltransferase"/>
</dbReference>
<dbReference type="InterPro" id="IPR000182">
    <property type="entry name" value="GNAT_dom"/>
</dbReference>
<sequence length="171" mass="18845">MHAPAGVVVRAVRDDQWDVVGWLWQLFRHDLAVVVNGLPYADGRYQAGPLAAFPSADAVGYLAWRPHPKTGEDAPVGFALVDGLQGEQRSVVGFWVSPVTRRSGIGRYLATDVLQRHPGPWTIGFQHDNTSAGSFWRDVAQEVFGPDGWTEVEQPVPGLPDVPPDHFIRSR</sequence>
<evidence type="ECO:0000313" key="2">
    <source>
        <dbReference type="EMBL" id="MFC6008992.1"/>
    </source>
</evidence>
<dbReference type="Gene3D" id="3.40.630.30">
    <property type="match status" value="1"/>
</dbReference>
<gene>
    <name evidence="2" type="ORF">ACFQDO_17800</name>
</gene>
<dbReference type="PROSITE" id="PS51186">
    <property type="entry name" value="GNAT"/>
    <property type="match status" value="1"/>
</dbReference>